<keyword evidence="1" id="KW-1133">Transmembrane helix</keyword>
<dbReference type="PANTHER" id="PTHR43478:SF1">
    <property type="entry name" value="NA+_H+ ANTIPORTER NHAC-LIKE C-TERMINAL DOMAIN-CONTAINING PROTEIN"/>
    <property type="match status" value="1"/>
</dbReference>
<evidence type="ECO:0000313" key="4">
    <source>
        <dbReference type="Proteomes" id="UP000247498"/>
    </source>
</evidence>
<reference evidence="3 4" key="1">
    <citation type="journal article" date="2018" name="Sci. Rep.">
        <title>Raphidocelis subcapitata (=Pseudokirchneriella subcapitata) provides an insight into genome evolution and environmental adaptations in the Sphaeropleales.</title>
        <authorList>
            <person name="Suzuki S."/>
            <person name="Yamaguchi H."/>
            <person name="Nakajima N."/>
            <person name="Kawachi M."/>
        </authorList>
    </citation>
    <scope>NUCLEOTIDE SEQUENCE [LARGE SCALE GENOMIC DNA]</scope>
    <source>
        <strain evidence="3 4">NIES-35</strain>
    </source>
</reference>
<organism evidence="3 4">
    <name type="scientific">Raphidocelis subcapitata</name>
    <dbReference type="NCBI Taxonomy" id="307507"/>
    <lineage>
        <taxon>Eukaryota</taxon>
        <taxon>Viridiplantae</taxon>
        <taxon>Chlorophyta</taxon>
        <taxon>core chlorophytes</taxon>
        <taxon>Chlorophyceae</taxon>
        <taxon>CS clade</taxon>
        <taxon>Sphaeropleales</taxon>
        <taxon>Selenastraceae</taxon>
        <taxon>Raphidocelis</taxon>
    </lineage>
</organism>
<dbReference type="EMBL" id="BDRX01000001">
    <property type="protein sequence ID" value="GBF87648.1"/>
    <property type="molecule type" value="Genomic_DNA"/>
</dbReference>
<evidence type="ECO:0000313" key="3">
    <source>
        <dbReference type="EMBL" id="GBF87648.1"/>
    </source>
</evidence>
<dbReference type="OrthoDB" id="5593520at2759"/>
<keyword evidence="1" id="KW-0812">Transmembrane</keyword>
<feature type="chain" id="PRO_5015847921" evidence="2">
    <location>
        <begin position="21"/>
        <end position="291"/>
    </location>
</feature>
<name>A0A2V0NK52_9CHLO</name>
<feature type="transmembrane region" description="Helical" evidence="1">
    <location>
        <begin position="169"/>
        <end position="187"/>
    </location>
</feature>
<gene>
    <name evidence="3" type="ORF">Rsub_00359</name>
</gene>
<dbReference type="PANTHER" id="PTHR43478">
    <property type="entry name" value="NA+/H+ ANTIPORTER-RELATED"/>
    <property type="match status" value="1"/>
</dbReference>
<comment type="caution">
    <text evidence="3">The sequence shown here is derived from an EMBL/GenBank/DDBJ whole genome shotgun (WGS) entry which is preliminary data.</text>
</comment>
<feature type="signal peptide" evidence="2">
    <location>
        <begin position="1"/>
        <end position="20"/>
    </location>
</feature>
<keyword evidence="1" id="KW-0472">Membrane</keyword>
<protein>
    <submittedName>
        <fullName evidence="3">Uncharacterized protein</fullName>
    </submittedName>
</protein>
<sequence length="291" mass="30867">MRRPTPLVLLLAAAAAAALAAPAGAVITANSRAPQVSVKLPEIQTVGIPFSATLALQYALSQPEKGTGPLASRLYYRVKDGAAVVKGGSIDAADKGGNLIQAGEIAGLTLARSGAYPLTFQFSYNPVFPAGNGTSDTTADVWAVAGGVTVVPFVVTIALAIITQQVMTSLLVGVFLTALILNRYNAHTAYKRMLDDFLVNSIADEDHAYIFLFIWFLAALSALVQRSGGAFGIAGVFNKFARDARWCGLIAILFGWCIFFSDTANILLTATTMRPITDSFWVSREKLAFIV</sequence>
<dbReference type="AlphaFoldDB" id="A0A2V0NK52"/>
<feature type="transmembrane region" description="Helical" evidence="1">
    <location>
        <begin position="246"/>
        <end position="268"/>
    </location>
</feature>
<proteinExistence type="predicted"/>
<evidence type="ECO:0000256" key="1">
    <source>
        <dbReference type="SAM" id="Phobius"/>
    </source>
</evidence>
<dbReference type="InParanoid" id="A0A2V0NK52"/>
<keyword evidence="2" id="KW-0732">Signal</keyword>
<feature type="transmembrane region" description="Helical" evidence="1">
    <location>
        <begin position="141"/>
        <end position="162"/>
    </location>
</feature>
<dbReference type="Proteomes" id="UP000247498">
    <property type="component" value="Unassembled WGS sequence"/>
</dbReference>
<keyword evidence="4" id="KW-1185">Reference proteome</keyword>
<feature type="transmembrane region" description="Helical" evidence="1">
    <location>
        <begin position="207"/>
        <end position="225"/>
    </location>
</feature>
<feature type="non-terminal residue" evidence="3">
    <location>
        <position position="291"/>
    </location>
</feature>
<dbReference type="STRING" id="307507.A0A2V0NK52"/>
<evidence type="ECO:0000256" key="2">
    <source>
        <dbReference type="SAM" id="SignalP"/>
    </source>
</evidence>
<accession>A0A2V0NK52</accession>